<gene>
    <name evidence="1" type="ORF">FOZ63_018052</name>
</gene>
<evidence type="ECO:0000313" key="1">
    <source>
        <dbReference type="EMBL" id="KAF4749879.1"/>
    </source>
</evidence>
<organism evidence="1 2">
    <name type="scientific">Perkinsus olseni</name>
    <name type="common">Perkinsus atlanticus</name>
    <dbReference type="NCBI Taxonomy" id="32597"/>
    <lineage>
        <taxon>Eukaryota</taxon>
        <taxon>Sar</taxon>
        <taxon>Alveolata</taxon>
        <taxon>Perkinsozoa</taxon>
        <taxon>Perkinsea</taxon>
        <taxon>Perkinsida</taxon>
        <taxon>Perkinsidae</taxon>
        <taxon>Perkinsus</taxon>
    </lineage>
</organism>
<proteinExistence type="predicted"/>
<keyword evidence="2" id="KW-1185">Reference proteome</keyword>
<name>A0A7J6TWQ8_PEROL</name>
<dbReference type="EMBL" id="JABANO010007571">
    <property type="protein sequence ID" value="KAF4749879.1"/>
    <property type="molecule type" value="Genomic_DNA"/>
</dbReference>
<accession>A0A7J6TWQ8</accession>
<dbReference type="Proteomes" id="UP000553632">
    <property type="component" value="Unassembled WGS sequence"/>
</dbReference>
<reference evidence="1 2" key="1">
    <citation type="submission" date="2020-04" db="EMBL/GenBank/DDBJ databases">
        <title>Perkinsus olseni comparative genomics.</title>
        <authorList>
            <person name="Bogema D.R."/>
        </authorList>
    </citation>
    <scope>NUCLEOTIDE SEQUENCE [LARGE SCALE GENOMIC DNA]</scope>
    <source>
        <strain evidence="1 2">ATCC PRA-207</strain>
    </source>
</reference>
<dbReference type="AlphaFoldDB" id="A0A7J6TWQ8"/>
<comment type="caution">
    <text evidence="1">The sequence shown here is derived from an EMBL/GenBank/DDBJ whole genome shotgun (WGS) entry which is preliminary data.</text>
</comment>
<protein>
    <submittedName>
        <fullName evidence="1">Uncharacterized protein</fullName>
    </submittedName>
</protein>
<evidence type="ECO:0000313" key="2">
    <source>
        <dbReference type="Proteomes" id="UP000553632"/>
    </source>
</evidence>
<sequence length="78" mass="8950">MIPSQHFPGSVPRYLRYVPSRLQLPGTERSNWSRLHLKKDHSSDSSRLLISVSSNTDSLGRREHHLHSLLRAHLSISL</sequence>